<keyword evidence="4" id="KW-1185">Reference proteome</keyword>
<organism evidence="3 4">
    <name type="scientific">Talaromyces proteolyticus</name>
    <dbReference type="NCBI Taxonomy" id="1131652"/>
    <lineage>
        <taxon>Eukaryota</taxon>
        <taxon>Fungi</taxon>
        <taxon>Dikarya</taxon>
        <taxon>Ascomycota</taxon>
        <taxon>Pezizomycotina</taxon>
        <taxon>Eurotiomycetes</taxon>
        <taxon>Eurotiomycetidae</taxon>
        <taxon>Eurotiales</taxon>
        <taxon>Trichocomaceae</taxon>
        <taxon>Talaromyces</taxon>
        <taxon>Talaromyces sect. Bacilispori</taxon>
    </lineage>
</organism>
<feature type="chain" id="PRO_5042035457" description="IMV membrane protein" evidence="2">
    <location>
        <begin position="19"/>
        <end position="70"/>
    </location>
</feature>
<gene>
    <name evidence="3" type="ORF">BGW36DRAFT_368354</name>
</gene>
<name>A0AAD4L2B9_9EURO</name>
<keyword evidence="1" id="KW-0812">Transmembrane</keyword>
<dbReference type="RefSeq" id="XP_046078520.1">
    <property type="nucleotide sequence ID" value="XM_046214981.1"/>
</dbReference>
<evidence type="ECO:0000256" key="1">
    <source>
        <dbReference type="SAM" id="Phobius"/>
    </source>
</evidence>
<evidence type="ECO:0008006" key="5">
    <source>
        <dbReference type="Google" id="ProtNLM"/>
    </source>
</evidence>
<evidence type="ECO:0000313" key="3">
    <source>
        <dbReference type="EMBL" id="KAH8705899.1"/>
    </source>
</evidence>
<keyword evidence="1" id="KW-0472">Membrane</keyword>
<dbReference type="GeneID" id="70245268"/>
<protein>
    <recommendedName>
        <fullName evidence="5">IMV membrane protein</fullName>
    </recommendedName>
</protein>
<reference evidence="3" key="1">
    <citation type="submission" date="2021-12" db="EMBL/GenBank/DDBJ databases">
        <title>Convergent genome expansion in fungi linked to evolution of root-endophyte symbiosis.</title>
        <authorList>
            <consortium name="DOE Joint Genome Institute"/>
            <person name="Ke Y.-H."/>
            <person name="Bonito G."/>
            <person name="Liao H.-L."/>
            <person name="Looney B."/>
            <person name="Rojas-Flechas A."/>
            <person name="Nash J."/>
            <person name="Hameed K."/>
            <person name="Schadt C."/>
            <person name="Martin F."/>
            <person name="Crous P.W."/>
            <person name="Miettinen O."/>
            <person name="Magnuson J.K."/>
            <person name="Labbe J."/>
            <person name="Jacobson D."/>
            <person name="Doktycz M.J."/>
            <person name="Veneault-Fourrey C."/>
            <person name="Kuo A."/>
            <person name="Mondo S."/>
            <person name="Calhoun S."/>
            <person name="Riley R."/>
            <person name="Ohm R."/>
            <person name="LaButti K."/>
            <person name="Andreopoulos B."/>
            <person name="Pangilinan J."/>
            <person name="Nolan M."/>
            <person name="Tritt A."/>
            <person name="Clum A."/>
            <person name="Lipzen A."/>
            <person name="Daum C."/>
            <person name="Barry K."/>
            <person name="Grigoriev I.V."/>
            <person name="Vilgalys R."/>
        </authorList>
    </citation>
    <scope>NUCLEOTIDE SEQUENCE</scope>
    <source>
        <strain evidence="3">PMI_201</strain>
    </source>
</reference>
<feature type="signal peptide" evidence="2">
    <location>
        <begin position="1"/>
        <end position="18"/>
    </location>
</feature>
<sequence length="70" mass="7650">MDLCNLLLLISGILPVNALAAVYCVLRHLIDSVLDYGEIPRFEMKAVFLLSGCIFLGVSCSVFKFVRDGG</sequence>
<proteinExistence type="predicted"/>
<dbReference type="AlphaFoldDB" id="A0AAD4L2B9"/>
<keyword evidence="1" id="KW-1133">Transmembrane helix</keyword>
<keyword evidence="2" id="KW-0732">Signal</keyword>
<dbReference type="Proteomes" id="UP001201262">
    <property type="component" value="Unassembled WGS sequence"/>
</dbReference>
<dbReference type="EMBL" id="JAJTJA010000001">
    <property type="protein sequence ID" value="KAH8705899.1"/>
    <property type="molecule type" value="Genomic_DNA"/>
</dbReference>
<evidence type="ECO:0000256" key="2">
    <source>
        <dbReference type="SAM" id="SignalP"/>
    </source>
</evidence>
<feature type="transmembrane region" description="Helical" evidence="1">
    <location>
        <begin position="44"/>
        <end position="66"/>
    </location>
</feature>
<evidence type="ECO:0000313" key="4">
    <source>
        <dbReference type="Proteomes" id="UP001201262"/>
    </source>
</evidence>
<accession>A0AAD4L2B9</accession>
<comment type="caution">
    <text evidence="3">The sequence shown here is derived from an EMBL/GenBank/DDBJ whole genome shotgun (WGS) entry which is preliminary data.</text>
</comment>